<evidence type="ECO:0000256" key="1">
    <source>
        <dbReference type="SAM" id="MobiDB-lite"/>
    </source>
</evidence>
<name>A0ABW2KAP8_9ACTN</name>
<sequence>MCPASSPSPDPDRALYDARIQRFRTAVHEAGHAMAAMLARVAVESMRINTPENPYHDEDSGEYEFTGGHTRLAFSLDGGLTMADFLYVSPLDDYTLDVGPAVLWRDEVTLNAAGEWAELRWLRQEGLWTRAVDVDVSLDARNDHDKIIATLADLDPPLRFVTVRSDGPGVLDLPTVHTWVAQRLSPHWDRLLELAGALDRAGTLNAARIAAASGVRNPYLDYEANRRAARRTGAPYSLSAAVADAAGRPKSPRPDAAGRLHPAAPDPRAALTRRAPGRAG</sequence>
<dbReference type="Proteomes" id="UP001596540">
    <property type="component" value="Unassembled WGS sequence"/>
</dbReference>
<proteinExistence type="predicted"/>
<protein>
    <recommendedName>
        <fullName evidence="4">Peptidase M41 domain-containing protein</fullName>
    </recommendedName>
</protein>
<reference evidence="3" key="1">
    <citation type="journal article" date="2019" name="Int. J. Syst. Evol. Microbiol.">
        <title>The Global Catalogue of Microorganisms (GCM) 10K type strain sequencing project: providing services to taxonomists for standard genome sequencing and annotation.</title>
        <authorList>
            <consortium name="The Broad Institute Genomics Platform"/>
            <consortium name="The Broad Institute Genome Sequencing Center for Infectious Disease"/>
            <person name="Wu L."/>
            <person name="Ma J."/>
        </authorList>
    </citation>
    <scope>NUCLEOTIDE SEQUENCE [LARGE SCALE GENOMIC DNA]</scope>
    <source>
        <strain evidence="3">CGMCC 4.7382</strain>
    </source>
</reference>
<evidence type="ECO:0000313" key="3">
    <source>
        <dbReference type="Proteomes" id="UP001596540"/>
    </source>
</evidence>
<dbReference type="EMBL" id="JBHTBH010000002">
    <property type="protein sequence ID" value="MFC7327087.1"/>
    <property type="molecule type" value="Genomic_DNA"/>
</dbReference>
<accession>A0ABW2KAP8</accession>
<comment type="caution">
    <text evidence="2">The sequence shown here is derived from an EMBL/GenBank/DDBJ whole genome shotgun (WGS) entry which is preliminary data.</text>
</comment>
<gene>
    <name evidence="2" type="ORF">ACFQRF_04970</name>
</gene>
<keyword evidence="3" id="KW-1185">Reference proteome</keyword>
<evidence type="ECO:0008006" key="4">
    <source>
        <dbReference type="Google" id="ProtNLM"/>
    </source>
</evidence>
<feature type="region of interest" description="Disordered" evidence="1">
    <location>
        <begin position="243"/>
        <end position="280"/>
    </location>
</feature>
<evidence type="ECO:0000313" key="2">
    <source>
        <dbReference type="EMBL" id="MFC7327087.1"/>
    </source>
</evidence>
<dbReference type="RefSeq" id="WP_379869233.1">
    <property type="nucleotide sequence ID" value="NZ_JBHTBH010000002.1"/>
</dbReference>
<organism evidence="2 3">
    <name type="scientific">Marinactinospora rubrisoli</name>
    <dbReference type="NCBI Taxonomy" id="2715399"/>
    <lineage>
        <taxon>Bacteria</taxon>
        <taxon>Bacillati</taxon>
        <taxon>Actinomycetota</taxon>
        <taxon>Actinomycetes</taxon>
        <taxon>Streptosporangiales</taxon>
        <taxon>Nocardiopsidaceae</taxon>
        <taxon>Marinactinospora</taxon>
    </lineage>
</organism>